<dbReference type="Pfam" id="PF12802">
    <property type="entry name" value="MarR_2"/>
    <property type="match status" value="1"/>
</dbReference>
<proteinExistence type="predicted"/>
<protein>
    <recommendedName>
        <fullName evidence="4">HTH marR-type domain-containing protein</fullName>
    </recommendedName>
</protein>
<evidence type="ECO:0000256" key="3">
    <source>
        <dbReference type="ARBA" id="ARBA00023163"/>
    </source>
</evidence>
<dbReference type="KEGG" id="gce:KYE46_08430"/>
<name>A0A8F6U0P8_9RHOB</name>
<keyword evidence="3" id="KW-0804">Transcription</keyword>
<keyword evidence="2" id="KW-0238">DNA-binding</keyword>
<dbReference type="InterPro" id="IPR000835">
    <property type="entry name" value="HTH_MarR-typ"/>
</dbReference>
<feature type="domain" description="HTH marR-type" evidence="4">
    <location>
        <begin position="42"/>
        <end position="82"/>
    </location>
</feature>
<dbReference type="AlphaFoldDB" id="A0A8F6U0P8"/>
<accession>A0A8F6U0P8</accession>
<keyword evidence="1" id="KW-0805">Transcription regulation</keyword>
<dbReference type="PANTHER" id="PTHR38465:SF1">
    <property type="entry name" value="HTH-TYPE TRANSCRIPTIONAL REGULATOR MJ1563-RELATED"/>
    <property type="match status" value="1"/>
</dbReference>
<evidence type="ECO:0000256" key="1">
    <source>
        <dbReference type="ARBA" id="ARBA00023015"/>
    </source>
</evidence>
<dbReference type="GO" id="GO:0003677">
    <property type="term" value="F:DNA binding"/>
    <property type="evidence" value="ECO:0007669"/>
    <property type="project" value="UniProtKB-KW"/>
</dbReference>
<organism evidence="5 6">
    <name type="scientific">Gymnodinialimonas ceratoperidinii</name>
    <dbReference type="NCBI Taxonomy" id="2856823"/>
    <lineage>
        <taxon>Bacteria</taxon>
        <taxon>Pseudomonadati</taxon>
        <taxon>Pseudomonadota</taxon>
        <taxon>Alphaproteobacteria</taxon>
        <taxon>Rhodobacterales</taxon>
        <taxon>Paracoccaceae</taxon>
        <taxon>Gymnodinialimonas</taxon>
    </lineage>
</organism>
<dbReference type="InterPro" id="IPR052362">
    <property type="entry name" value="HTH-GbsR_regulator"/>
</dbReference>
<evidence type="ECO:0000313" key="6">
    <source>
        <dbReference type="Proteomes" id="UP000825009"/>
    </source>
</evidence>
<dbReference type="GO" id="GO:0003700">
    <property type="term" value="F:DNA-binding transcription factor activity"/>
    <property type="evidence" value="ECO:0007669"/>
    <property type="project" value="InterPro"/>
</dbReference>
<evidence type="ECO:0000259" key="4">
    <source>
        <dbReference type="Pfam" id="PF12802"/>
    </source>
</evidence>
<dbReference type="RefSeq" id="WP_219004878.1">
    <property type="nucleotide sequence ID" value="NZ_CP079194.1"/>
</dbReference>
<keyword evidence="6" id="KW-1185">Reference proteome</keyword>
<gene>
    <name evidence="5" type="ORF">KYE46_08430</name>
</gene>
<evidence type="ECO:0000256" key="2">
    <source>
        <dbReference type="ARBA" id="ARBA00023125"/>
    </source>
</evidence>
<dbReference type="PANTHER" id="PTHR38465">
    <property type="entry name" value="HTH-TYPE TRANSCRIPTIONAL REGULATOR MJ1563-RELATED"/>
    <property type="match status" value="1"/>
</dbReference>
<sequence>MATETSEIDTVRSEFIEKVGLIAQDDGLPKTAGRMFGLFIFDNETVSFGDLAAQLQVSRASVSSSVRLLETWGILKRVSKPGERQDFFRLAARPCENMLKRTRERVRQARDDVLASARRLPPEKDDIKSRIDAFAGLYAVLDQSLGSALDHIQEDAPRGAVSEE</sequence>
<dbReference type="EMBL" id="CP079194">
    <property type="protein sequence ID" value="QXT41221.1"/>
    <property type="molecule type" value="Genomic_DNA"/>
</dbReference>
<reference evidence="5 6" key="1">
    <citation type="submission" date="2021-07" db="EMBL/GenBank/DDBJ databases">
        <title>A novel Jannaschia species isolated from marine dinoflagellate Ceratoperidinium margalefii.</title>
        <authorList>
            <person name="Jiang Y."/>
            <person name="Li Z."/>
        </authorList>
    </citation>
    <scope>NUCLEOTIDE SEQUENCE [LARGE SCALE GENOMIC DNA]</scope>
    <source>
        <strain evidence="5 6">J12C1-MA-4</strain>
    </source>
</reference>
<evidence type="ECO:0000313" key="5">
    <source>
        <dbReference type="EMBL" id="QXT41221.1"/>
    </source>
</evidence>
<dbReference type="Proteomes" id="UP000825009">
    <property type="component" value="Chromosome"/>
</dbReference>